<dbReference type="InterPro" id="IPR007627">
    <property type="entry name" value="RNA_pol_sigma70_r2"/>
</dbReference>
<dbReference type="NCBIfam" id="TIGR02985">
    <property type="entry name" value="Sig70_bacteroi1"/>
    <property type="match status" value="1"/>
</dbReference>
<dbReference type="InterPro" id="IPR014284">
    <property type="entry name" value="RNA_pol_sigma-70_dom"/>
</dbReference>
<keyword evidence="4" id="KW-0804">Transcription</keyword>
<dbReference type="Pfam" id="PF04542">
    <property type="entry name" value="Sigma70_r2"/>
    <property type="match status" value="1"/>
</dbReference>
<gene>
    <name evidence="7" type="ORF">KDU71_16915</name>
</gene>
<dbReference type="GO" id="GO:0003677">
    <property type="term" value="F:DNA binding"/>
    <property type="evidence" value="ECO:0007669"/>
    <property type="project" value="InterPro"/>
</dbReference>
<dbReference type="EMBL" id="JAGTAR010000029">
    <property type="protein sequence ID" value="MBR8537252.1"/>
    <property type="molecule type" value="Genomic_DNA"/>
</dbReference>
<evidence type="ECO:0000259" key="5">
    <source>
        <dbReference type="Pfam" id="PF04542"/>
    </source>
</evidence>
<keyword evidence="8" id="KW-1185">Reference proteome</keyword>
<evidence type="ECO:0000256" key="3">
    <source>
        <dbReference type="ARBA" id="ARBA00023082"/>
    </source>
</evidence>
<dbReference type="CDD" id="cd06171">
    <property type="entry name" value="Sigma70_r4"/>
    <property type="match status" value="1"/>
</dbReference>
<dbReference type="GO" id="GO:0006352">
    <property type="term" value="P:DNA-templated transcription initiation"/>
    <property type="evidence" value="ECO:0007669"/>
    <property type="project" value="InterPro"/>
</dbReference>
<dbReference type="InterPro" id="IPR014327">
    <property type="entry name" value="RNA_pol_sigma70_bacteroid"/>
</dbReference>
<name>A0A941J088_9BACT</name>
<comment type="similarity">
    <text evidence="1">Belongs to the sigma-70 factor family. ECF subfamily.</text>
</comment>
<dbReference type="NCBIfam" id="TIGR02937">
    <property type="entry name" value="sigma70-ECF"/>
    <property type="match status" value="1"/>
</dbReference>
<reference evidence="7" key="2">
    <citation type="submission" date="2021-04" db="EMBL/GenBank/DDBJ databases">
        <authorList>
            <person name="Zhang T."/>
            <person name="Zhang Y."/>
            <person name="Lu D."/>
            <person name="Zuo D."/>
            <person name="Du Z."/>
        </authorList>
    </citation>
    <scope>NUCLEOTIDE SEQUENCE</scope>
    <source>
        <strain evidence="7">JR1</strain>
    </source>
</reference>
<dbReference type="InterPro" id="IPR013325">
    <property type="entry name" value="RNA_pol_sigma_r2"/>
</dbReference>
<dbReference type="PANTHER" id="PTHR43133">
    <property type="entry name" value="RNA POLYMERASE ECF-TYPE SIGMA FACTO"/>
    <property type="match status" value="1"/>
</dbReference>
<comment type="caution">
    <text evidence="7">The sequence shown here is derived from an EMBL/GenBank/DDBJ whole genome shotgun (WGS) entry which is preliminary data.</text>
</comment>
<dbReference type="AlphaFoldDB" id="A0A941J088"/>
<evidence type="ECO:0000313" key="8">
    <source>
        <dbReference type="Proteomes" id="UP000679220"/>
    </source>
</evidence>
<dbReference type="SUPFAM" id="SSF88946">
    <property type="entry name" value="Sigma2 domain of RNA polymerase sigma factors"/>
    <property type="match status" value="1"/>
</dbReference>
<keyword evidence="3" id="KW-0731">Sigma factor</keyword>
<dbReference type="Gene3D" id="1.10.1740.10">
    <property type="match status" value="1"/>
</dbReference>
<organism evidence="7 8">
    <name type="scientific">Carboxylicivirga sediminis</name>
    <dbReference type="NCBI Taxonomy" id="2006564"/>
    <lineage>
        <taxon>Bacteria</taxon>
        <taxon>Pseudomonadati</taxon>
        <taxon>Bacteroidota</taxon>
        <taxon>Bacteroidia</taxon>
        <taxon>Marinilabiliales</taxon>
        <taxon>Marinilabiliaceae</taxon>
        <taxon>Carboxylicivirga</taxon>
    </lineage>
</organism>
<evidence type="ECO:0000256" key="2">
    <source>
        <dbReference type="ARBA" id="ARBA00023015"/>
    </source>
</evidence>
<dbReference type="Proteomes" id="UP000679220">
    <property type="component" value="Unassembled WGS sequence"/>
</dbReference>
<dbReference type="InterPro" id="IPR013249">
    <property type="entry name" value="RNA_pol_sigma70_r4_t2"/>
</dbReference>
<evidence type="ECO:0000256" key="1">
    <source>
        <dbReference type="ARBA" id="ARBA00010641"/>
    </source>
</evidence>
<dbReference type="RefSeq" id="WP_212192276.1">
    <property type="nucleotide sequence ID" value="NZ_JAGTAR010000029.1"/>
</dbReference>
<sequence>MAPQTHITHDWKTRAGYEQLFNMHYSRMVAYAFNFLKEQEASEEVCQEVFFQLWINRDKTEIKTAISSYLYRAVRNRCINLIKHIAIRETYKQYNSEQIEKSDNDFTDTLTVSELDQKIRSAIDQMPLQRKKIFIMSRYEEMTYKEIADKMGLSKKTIENQMGKALQYLREELKDYLPLLLIFFQQIINGK</sequence>
<evidence type="ECO:0000313" key="7">
    <source>
        <dbReference type="EMBL" id="MBR8537252.1"/>
    </source>
</evidence>
<dbReference type="InterPro" id="IPR036388">
    <property type="entry name" value="WH-like_DNA-bd_sf"/>
</dbReference>
<feature type="domain" description="RNA polymerase sigma factor 70 region 4 type 2" evidence="6">
    <location>
        <begin position="117"/>
        <end position="167"/>
    </location>
</feature>
<evidence type="ECO:0000256" key="4">
    <source>
        <dbReference type="ARBA" id="ARBA00023163"/>
    </source>
</evidence>
<keyword evidence="2" id="KW-0805">Transcription regulation</keyword>
<protein>
    <submittedName>
        <fullName evidence="7">RNA polymerase sigma-70 factor</fullName>
    </submittedName>
</protein>
<feature type="domain" description="RNA polymerase sigma-70 region 2" evidence="5">
    <location>
        <begin position="20"/>
        <end position="83"/>
    </location>
</feature>
<dbReference type="PANTHER" id="PTHR43133:SF46">
    <property type="entry name" value="RNA POLYMERASE SIGMA-70 FACTOR ECF SUBFAMILY"/>
    <property type="match status" value="1"/>
</dbReference>
<dbReference type="Gene3D" id="1.10.10.10">
    <property type="entry name" value="Winged helix-like DNA-binding domain superfamily/Winged helix DNA-binding domain"/>
    <property type="match status" value="1"/>
</dbReference>
<dbReference type="InterPro" id="IPR013324">
    <property type="entry name" value="RNA_pol_sigma_r3/r4-like"/>
</dbReference>
<reference evidence="7" key="1">
    <citation type="journal article" date="2018" name="Int. J. Syst. Evol. Microbiol.">
        <title>Carboxylicivirga sediminis sp. nov., isolated from coastal sediment.</title>
        <authorList>
            <person name="Wang F.Q."/>
            <person name="Ren L.H."/>
            <person name="Zou R.J."/>
            <person name="Sun Y.Z."/>
            <person name="Liu X.J."/>
            <person name="Jiang F."/>
            <person name="Liu L.J."/>
        </authorList>
    </citation>
    <scope>NUCLEOTIDE SEQUENCE</scope>
    <source>
        <strain evidence="7">JR1</strain>
    </source>
</reference>
<evidence type="ECO:0000259" key="6">
    <source>
        <dbReference type="Pfam" id="PF08281"/>
    </source>
</evidence>
<accession>A0A941J088</accession>
<proteinExistence type="inferred from homology"/>
<dbReference type="GO" id="GO:0016987">
    <property type="term" value="F:sigma factor activity"/>
    <property type="evidence" value="ECO:0007669"/>
    <property type="project" value="UniProtKB-KW"/>
</dbReference>
<dbReference type="SUPFAM" id="SSF88659">
    <property type="entry name" value="Sigma3 and sigma4 domains of RNA polymerase sigma factors"/>
    <property type="match status" value="1"/>
</dbReference>
<dbReference type="InterPro" id="IPR039425">
    <property type="entry name" value="RNA_pol_sigma-70-like"/>
</dbReference>
<dbReference type="Pfam" id="PF08281">
    <property type="entry name" value="Sigma70_r4_2"/>
    <property type="match status" value="1"/>
</dbReference>